<organism evidence="2 3">
    <name type="scientific">Jannaschia ovalis</name>
    <dbReference type="NCBI Taxonomy" id="3038773"/>
    <lineage>
        <taxon>Bacteria</taxon>
        <taxon>Pseudomonadati</taxon>
        <taxon>Pseudomonadota</taxon>
        <taxon>Alphaproteobacteria</taxon>
        <taxon>Rhodobacterales</taxon>
        <taxon>Roseobacteraceae</taxon>
        <taxon>Jannaschia</taxon>
    </lineage>
</organism>
<keyword evidence="1" id="KW-0472">Membrane</keyword>
<protein>
    <submittedName>
        <fullName evidence="2">SHOCT domain-containing protein</fullName>
    </submittedName>
</protein>
<feature type="transmembrane region" description="Helical" evidence="1">
    <location>
        <begin position="76"/>
        <end position="96"/>
    </location>
</feature>
<keyword evidence="1" id="KW-0812">Transmembrane</keyword>
<evidence type="ECO:0000256" key="1">
    <source>
        <dbReference type="SAM" id="Phobius"/>
    </source>
</evidence>
<proteinExistence type="predicted"/>
<name>A0ABY8L830_9RHOB</name>
<feature type="transmembrane region" description="Helical" evidence="1">
    <location>
        <begin position="49"/>
        <end position="70"/>
    </location>
</feature>
<dbReference type="Proteomes" id="UP001243420">
    <property type="component" value="Chromosome"/>
</dbReference>
<accession>A0ABY8L830</accession>
<keyword evidence="1" id="KW-1133">Transmembrane helix</keyword>
<gene>
    <name evidence="2" type="ORF">P8627_10835</name>
</gene>
<dbReference type="EMBL" id="CP122537">
    <property type="protein sequence ID" value="WGH77532.1"/>
    <property type="molecule type" value="Genomic_DNA"/>
</dbReference>
<evidence type="ECO:0000313" key="2">
    <source>
        <dbReference type="EMBL" id="WGH77532.1"/>
    </source>
</evidence>
<keyword evidence="3" id="KW-1185">Reference proteome</keyword>
<dbReference type="RefSeq" id="WP_279964109.1">
    <property type="nucleotide sequence ID" value="NZ_CP122537.1"/>
</dbReference>
<reference evidence="2 3" key="1">
    <citation type="submission" date="2023-04" db="EMBL/GenBank/DDBJ databases">
        <title>Jannaschia ovalis sp. nov., a marine bacterium isolated from sea tidal flat.</title>
        <authorList>
            <person name="Kwon D.Y."/>
            <person name="Kim J.-J."/>
        </authorList>
    </citation>
    <scope>NUCLEOTIDE SEQUENCE [LARGE SCALE GENOMIC DNA]</scope>
    <source>
        <strain evidence="2 3">GRR-S6-38</strain>
    </source>
</reference>
<evidence type="ECO:0000313" key="3">
    <source>
        <dbReference type="Proteomes" id="UP001243420"/>
    </source>
</evidence>
<sequence>MATPASELQKLLELRDREEITAEEFATLKARLLSPVPQARPPRRSNTRLAGIPTWMLALGGLIGGTTLLAMTEVGALALGGLIVLGFVLIVVMAIADTGLF</sequence>